<dbReference type="SMART" id="SM00951">
    <property type="entry name" value="QLQ"/>
    <property type="match status" value="1"/>
</dbReference>
<keyword evidence="5" id="KW-0804">Transcription</keyword>
<dbReference type="InterPro" id="IPR031137">
    <property type="entry name" value="GRF"/>
</dbReference>
<dbReference type="PROSITE" id="PS51667">
    <property type="entry name" value="WRC"/>
    <property type="match status" value="1"/>
</dbReference>
<comment type="domain">
    <text evidence="5">The QLQ domain and WRC domain may be involved in protein-protein interaction and DNA-binding, respectively.</text>
</comment>
<comment type="similarity">
    <text evidence="2 5">Belongs to the GRF family.</text>
</comment>
<reference evidence="9" key="1">
    <citation type="journal article" date="2023" name="GigaByte">
        <title>Genome assembly of the bearded iris, Iris pallida Lam.</title>
        <authorList>
            <person name="Bruccoleri R.E."/>
            <person name="Oakeley E.J."/>
            <person name="Faust A.M.E."/>
            <person name="Altorfer M."/>
            <person name="Dessus-Babus S."/>
            <person name="Burckhardt D."/>
            <person name="Oertli M."/>
            <person name="Naumann U."/>
            <person name="Petersen F."/>
            <person name="Wong J."/>
        </authorList>
    </citation>
    <scope>NUCLEOTIDE SEQUENCE</scope>
    <source>
        <strain evidence="9">GSM-AAB239-AS_SAM_17_03QT</strain>
    </source>
</reference>
<reference evidence="9" key="2">
    <citation type="submission" date="2023-04" db="EMBL/GenBank/DDBJ databases">
        <authorList>
            <person name="Bruccoleri R.E."/>
            <person name="Oakeley E.J."/>
            <person name="Faust A.-M."/>
            <person name="Dessus-Babus S."/>
            <person name="Altorfer M."/>
            <person name="Burckhardt D."/>
            <person name="Oertli M."/>
            <person name="Naumann U."/>
            <person name="Petersen F."/>
            <person name="Wong J."/>
        </authorList>
    </citation>
    <scope>NUCLEOTIDE SEQUENCE</scope>
    <source>
        <strain evidence="9">GSM-AAB239-AS_SAM_17_03QT</strain>
        <tissue evidence="9">Leaf</tissue>
    </source>
</reference>
<dbReference type="GO" id="GO:0005634">
    <property type="term" value="C:nucleus"/>
    <property type="evidence" value="ECO:0007669"/>
    <property type="project" value="UniProtKB-SubCell"/>
</dbReference>
<evidence type="ECO:0000256" key="6">
    <source>
        <dbReference type="SAM" id="MobiDB-lite"/>
    </source>
</evidence>
<dbReference type="InterPro" id="IPR014977">
    <property type="entry name" value="WRC_dom"/>
</dbReference>
<keyword evidence="5" id="KW-0805">Transcription regulation</keyword>
<dbReference type="PROSITE" id="PS51666">
    <property type="entry name" value="QLQ"/>
    <property type="match status" value="1"/>
</dbReference>
<evidence type="ECO:0000313" key="9">
    <source>
        <dbReference type="EMBL" id="KAJ6847686.1"/>
    </source>
</evidence>
<keyword evidence="3 4" id="KW-0539">Nucleus</keyword>
<dbReference type="Pfam" id="PF08879">
    <property type="entry name" value="WRC"/>
    <property type="match status" value="1"/>
</dbReference>
<dbReference type="GO" id="GO:0006351">
    <property type="term" value="P:DNA-templated transcription"/>
    <property type="evidence" value="ECO:0007669"/>
    <property type="project" value="UniProtKB-UniRule"/>
</dbReference>
<dbReference type="PANTHER" id="PTHR31602">
    <property type="entry name" value="GROWTH-REGULATING FACTOR 5"/>
    <property type="match status" value="1"/>
</dbReference>
<evidence type="ECO:0000259" key="8">
    <source>
        <dbReference type="PROSITE" id="PS51667"/>
    </source>
</evidence>
<dbReference type="GO" id="GO:0006355">
    <property type="term" value="P:regulation of DNA-templated transcription"/>
    <property type="evidence" value="ECO:0007669"/>
    <property type="project" value="InterPro"/>
</dbReference>
<dbReference type="PANTHER" id="PTHR31602:SF42">
    <property type="entry name" value="GROWTH-REGULATING FACTOR 2"/>
    <property type="match status" value="1"/>
</dbReference>
<keyword evidence="10" id="KW-1185">Reference proteome</keyword>
<feature type="domain" description="QLQ" evidence="7">
    <location>
        <begin position="21"/>
        <end position="56"/>
    </location>
</feature>
<dbReference type="GO" id="GO:0005524">
    <property type="term" value="F:ATP binding"/>
    <property type="evidence" value="ECO:0007669"/>
    <property type="project" value="UniProtKB-UniRule"/>
</dbReference>
<accession>A0AAX6I325</accession>
<comment type="caution">
    <text evidence="9">The sequence shown here is derived from an EMBL/GenBank/DDBJ whole genome shotgun (WGS) entry which is preliminary data.</text>
</comment>
<comment type="function">
    <text evidence="5">Transcription activator.</text>
</comment>
<dbReference type="GO" id="GO:0032502">
    <property type="term" value="P:developmental process"/>
    <property type="evidence" value="ECO:0007669"/>
    <property type="project" value="InterPro"/>
</dbReference>
<organism evidence="9 10">
    <name type="scientific">Iris pallida</name>
    <name type="common">Sweet iris</name>
    <dbReference type="NCBI Taxonomy" id="29817"/>
    <lineage>
        <taxon>Eukaryota</taxon>
        <taxon>Viridiplantae</taxon>
        <taxon>Streptophyta</taxon>
        <taxon>Embryophyta</taxon>
        <taxon>Tracheophyta</taxon>
        <taxon>Spermatophyta</taxon>
        <taxon>Magnoliopsida</taxon>
        <taxon>Liliopsida</taxon>
        <taxon>Asparagales</taxon>
        <taxon>Iridaceae</taxon>
        <taxon>Iridoideae</taxon>
        <taxon>Irideae</taxon>
        <taxon>Iris</taxon>
    </lineage>
</organism>
<dbReference type="EMBL" id="JANAVB010004999">
    <property type="protein sequence ID" value="KAJ6847686.1"/>
    <property type="molecule type" value="Genomic_DNA"/>
</dbReference>
<evidence type="ECO:0000256" key="2">
    <source>
        <dbReference type="ARBA" id="ARBA00008122"/>
    </source>
</evidence>
<feature type="compositionally biased region" description="Polar residues" evidence="6">
    <location>
        <begin position="375"/>
        <end position="390"/>
    </location>
</feature>
<keyword evidence="5" id="KW-0010">Activator</keyword>
<feature type="compositionally biased region" description="Basic residues" evidence="6">
    <location>
        <begin position="122"/>
        <end position="132"/>
    </location>
</feature>
<dbReference type="Proteomes" id="UP001140949">
    <property type="component" value="Unassembled WGS sequence"/>
</dbReference>
<gene>
    <name evidence="9" type="ORF">M6B38_276190</name>
</gene>
<protein>
    <recommendedName>
        <fullName evidence="5">Growth-regulating factor</fullName>
    </recommendedName>
</protein>
<evidence type="ECO:0000313" key="10">
    <source>
        <dbReference type="Proteomes" id="UP001140949"/>
    </source>
</evidence>
<feature type="short sequence motif" description="Bipartite nuclear localization signal" evidence="4">
    <location>
        <begin position="123"/>
        <end position="130"/>
    </location>
</feature>
<dbReference type="Pfam" id="PF08880">
    <property type="entry name" value="QLQ"/>
    <property type="match status" value="1"/>
</dbReference>
<feature type="short sequence motif" description="Bipartite nuclear localization signal" evidence="4">
    <location>
        <begin position="95"/>
        <end position="105"/>
    </location>
</feature>
<feature type="region of interest" description="Disordered" evidence="6">
    <location>
        <begin position="122"/>
        <end position="144"/>
    </location>
</feature>
<evidence type="ECO:0000256" key="3">
    <source>
        <dbReference type="ARBA" id="ARBA00023242"/>
    </source>
</evidence>
<feature type="compositionally biased region" description="Low complexity" evidence="6">
    <location>
        <begin position="416"/>
        <end position="425"/>
    </location>
</feature>
<evidence type="ECO:0000256" key="5">
    <source>
        <dbReference type="RuleBase" id="RU367127"/>
    </source>
</evidence>
<proteinExistence type="inferred from homology"/>
<evidence type="ECO:0000259" key="7">
    <source>
        <dbReference type="PROSITE" id="PS51666"/>
    </source>
</evidence>
<feature type="compositionally biased region" description="Polar residues" evidence="6">
    <location>
        <begin position="400"/>
        <end position="410"/>
    </location>
</feature>
<name>A0AAX6I325_IRIPA</name>
<sequence length="459" mass="49616">MVWSGLGCGSTNVSIHGARGPFTPSQWMELEHQALIYKYIDANIPIPSSLLVPIRRSTNPSPLSPFLSGSYRSTTLGWGPFHLGFSGNADPEPGRCRRTDGKKWRCSRDAVADQKYCERHMNRGRHRSRKHVEGHSGQASKAVPVIAPSQPAGAAVSGGGGGLSNNALTIMSQQNKSLQPNEPSPPRTDRIQMGKENTKYHVRDSNGLSLLNDASPKPLDSLFPMPKHQNPFEGTLSRPDFGLISTDSLLNPMRTTYSDDGVGFDSASKLHDRQPQHHHPLRHFIDDWPKSQSELPSVAWPKIDEMKSDRTQLSISIPSDISSSSSSPNQEKLALSPLRLSREFNPVSGGNQRQSGWIPISWEPTIGGPLGEVLNKTNSTPKDFSSSSLNLLPDGWDTSPRMQSSPTGVLQKTAFGSLSSSTGSSPRAENNKAAGDSTGVQCDNLLGATLANPSTVGSM</sequence>
<feature type="domain" description="WRC" evidence="8">
    <location>
        <begin position="90"/>
        <end position="134"/>
    </location>
</feature>
<evidence type="ECO:0000256" key="4">
    <source>
        <dbReference type="PROSITE-ProRule" id="PRU01002"/>
    </source>
</evidence>
<feature type="region of interest" description="Disordered" evidence="6">
    <location>
        <begin position="371"/>
        <end position="441"/>
    </location>
</feature>
<comment type="subcellular location">
    <subcellularLocation>
        <location evidence="1 4 5">Nucleus</location>
    </subcellularLocation>
</comment>
<evidence type="ECO:0000256" key="1">
    <source>
        <dbReference type="ARBA" id="ARBA00004123"/>
    </source>
</evidence>
<dbReference type="InterPro" id="IPR014978">
    <property type="entry name" value="Gln-Leu-Gln_QLQ"/>
</dbReference>
<dbReference type="AlphaFoldDB" id="A0AAX6I325"/>